<keyword evidence="1" id="KW-0812">Transmembrane</keyword>
<dbReference type="EMBL" id="JABWTA010000001">
    <property type="protein sequence ID" value="NVE94288.1"/>
    <property type="molecule type" value="Genomic_DNA"/>
</dbReference>
<name>A0A850HCD3_9SPHN</name>
<sequence length="62" mass="6905">MARKQNRILPMEGTPPSGRLRTRIVVWLLVLLSILVVVAYIDGGEEPLRPISEPVELPEGTQ</sequence>
<reference evidence="2 3" key="1">
    <citation type="submission" date="2020-06" db="EMBL/GenBank/DDBJ databases">
        <title>Altererythrobacter lutimaris sp. nov., a marine bacterium isolated from a tidal flat.</title>
        <authorList>
            <person name="Kim D."/>
            <person name="Yoo Y."/>
            <person name="Kim J.-J."/>
        </authorList>
    </citation>
    <scope>NUCLEOTIDE SEQUENCE [LARGE SCALE GENOMIC DNA]</scope>
    <source>
        <strain evidence="2 3">JGD-16</strain>
    </source>
</reference>
<organism evidence="2 3">
    <name type="scientific">Altererythrobacter lutimaris</name>
    <dbReference type="NCBI Taxonomy" id="2743979"/>
    <lineage>
        <taxon>Bacteria</taxon>
        <taxon>Pseudomonadati</taxon>
        <taxon>Pseudomonadota</taxon>
        <taxon>Alphaproteobacteria</taxon>
        <taxon>Sphingomonadales</taxon>
        <taxon>Erythrobacteraceae</taxon>
        <taxon>Altererythrobacter</taxon>
    </lineage>
</organism>
<keyword evidence="1" id="KW-1133">Transmembrane helix</keyword>
<comment type="caution">
    <text evidence="2">The sequence shown here is derived from an EMBL/GenBank/DDBJ whole genome shotgun (WGS) entry which is preliminary data.</text>
</comment>
<keyword evidence="3" id="KW-1185">Reference proteome</keyword>
<dbReference type="Proteomes" id="UP000546031">
    <property type="component" value="Unassembled WGS sequence"/>
</dbReference>
<keyword evidence="1" id="KW-0472">Membrane</keyword>
<accession>A0A850HCD3</accession>
<dbReference type="RefSeq" id="WP_176272577.1">
    <property type="nucleotide sequence ID" value="NZ_JABWTA010000001.1"/>
</dbReference>
<protein>
    <submittedName>
        <fullName evidence="2">Uncharacterized protein</fullName>
    </submittedName>
</protein>
<gene>
    <name evidence="2" type="ORF">HUO12_05175</name>
</gene>
<dbReference type="AlphaFoldDB" id="A0A850HCD3"/>
<feature type="transmembrane region" description="Helical" evidence="1">
    <location>
        <begin position="20"/>
        <end position="41"/>
    </location>
</feature>
<evidence type="ECO:0000313" key="3">
    <source>
        <dbReference type="Proteomes" id="UP000546031"/>
    </source>
</evidence>
<evidence type="ECO:0000256" key="1">
    <source>
        <dbReference type="SAM" id="Phobius"/>
    </source>
</evidence>
<evidence type="ECO:0000313" key="2">
    <source>
        <dbReference type="EMBL" id="NVE94288.1"/>
    </source>
</evidence>
<proteinExistence type="predicted"/>